<sequence length="59" mass="6658">MELPHCYDDFLVGIGFGFHHKFNDYEVVRFGPSSSHQRDLRTCPPRFSAASLGHGLPLP</sequence>
<dbReference type="EMBL" id="JABFAF010000042">
    <property type="protein sequence ID" value="MBA0875435.1"/>
    <property type="molecule type" value="Genomic_DNA"/>
</dbReference>
<accession>A0A7J9MWD7</accession>
<dbReference type="AlphaFoldDB" id="A0A7J9MWD7"/>
<name>A0A7J9MWD7_GOSSC</name>
<keyword evidence="2" id="KW-1185">Reference proteome</keyword>
<comment type="caution">
    <text evidence="1">The sequence shown here is derived from an EMBL/GenBank/DDBJ whole genome shotgun (WGS) entry which is preliminary data.</text>
</comment>
<reference evidence="1 2" key="1">
    <citation type="journal article" date="2019" name="Genome Biol. Evol.">
        <title>Insights into the evolution of the New World diploid cottons (Gossypium, subgenus Houzingenia) based on genome sequencing.</title>
        <authorList>
            <person name="Grover C.E."/>
            <person name="Arick M.A. 2nd"/>
            <person name="Thrash A."/>
            <person name="Conover J.L."/>
            <person name="Sanders W.S."/>
            <person name="Peterson D.G."/>
            <person name="Frelichowski J.E."/>
            <person name="Scheffler J.A."/>
            <person name="Scheffler B.E."/>
            <person name="Wendel J.F."/>
        </authorList>
    </citation>
    <scope>NUCLEOTIDE SEQUENCE [LARGE SCALE GENOMIC DNA]</scope>
    <source>
        <strain evidence="1">1</strain>
        <tissue evidence="1">Leaf</tissue>
    </source>
</reference>
<organism evidence="1 2">
    <name type="scientific">Gossypium schwendimanii</name>
    <name type="common">Cotton</name>
    <dbReference type="NCBI Taxonomy" id="34291"/>
    <lineage>
        <taxon>Eukaryota</taxon>
        <taxon>Viridiplantae</taxon>
        <taxon>Streptophyta</taxon>
        <taxon>Embryophyta</taxon>
        <taxon>Tracheophyta</taxon>
        <taxon>Spermatophyta</taxon>
        <taxon>Magnoliopsida</taxon>
        <taxon>eudicotyledons</taxon>
        <taxon>Gunneridae</taxon>
        <taxon>Pentapetalae</taxon>
        <taxon>rosids</taxon>
        <taxon>malvids</taxon>
        <taxon>Malvales</taxon>
        <taxon>Malvaceae</taxon>
        <taxon>Malvoideae</taxon>
        <taxon>Gossypium</taxon>
    </lineage>
</organism>
<dbReference type="Proteomes" id="UP000593576">
    <property type="component" value="Unassembled WGS sequence"/>
</dbReference>
<gene>
    <name evidence="1" type="ORF">Goshw_022287</name>
</gene>
<proteinExistence type="predicted"/>
<evidence type="ECO:0000313" key="1">
    <source>
        <dbReference type="EMBL" id="MBA0875435.1"/>
    </source>
</evidence>
<evidence type="ECO:0000313" key="2">
    <source>
        <dbReference type="Proteomes" id="UP000593576"/>
    </source>
</evidence>
<protein>
    <submittedName>
        <fullName evidence="1">Uncharacterized protein</fullName>
    </submittedName>
</protein>